<evidence type="ECO:0000313" key="3">
    <source>
        <dbReference type="EMBL" id="KAF9743185.1"/>
    </source>
</evidence>
<dbReference type="PANTHER" id="PTHR34861:SF8">
    <property type="entry name" value="CYCLASE"/>
    <property type="match status" value="1"/>
</dbReference>
<dbReference type="InterPro" id="IPR037175">
    <property type="entry name" value="KFase_sf"/>
</dbReference>
<dbReference type="SUPFAM" id="SSF102198">
    <property type="entry name" value="Putative cyclase"/>
    <property type="match status" value="1"/>
</dbReference>
<dbReference type="PANTHER" id="PTHR34861">
    <property type="match status" value="1"/>
</dbReference>
<dbReference type="InterPro" id="IPR007325">
    <property type="entry name" value="KFase/CYL"/>
</dbReference>
<dbReference type="Pfam" id="PF04199">
    <property type="entry name" value="Cyclase"/>
    <property type="match status" value="1"/>
</dbReference>
<reference evidence="3" key="1">
    <citation type="submission" date="2020-10" db="EMBL/GenBank/DDBJ databases">
        <title>High-Quality Genome Resource of Clonostachys rosea strain S41 by Oxford Nanopore Long-Read Sequencing.</title>
        <authorList>
            <person name="Wang H."/>
        </authorList>
    </citation>
    <scope>NUCLEOTIDE SEQUENCE</scope>
    <source>
        <strain evidence="3">S41</strain>
    </source>
</reference>
<organism evidence="3 4">
    <name type="scientific">Bionectria ochroleuca</name>
    <name type="common">Gliocladium roseum</name>
    <dbReference type="NCBI Taxonomy" id="29856"/>
    <lineage>
        <taxon>Eukaryota</taxon>
        <taxon>Fungi</taxon>
        <taxon>Dikarya</taxon>
        <taxon>Ascomycota</taxon>
        <taxon>Pezizomycotina</taxon>
        <taxon>Sordariomycetes</taxon>
        <taxon>Hypocreomycetidae</taxon>
        <taxon>Hypocreales</taxon>
        <taxon>Bionectriaceae</taxon>
        <taxon>Clonostachys</taxon>
    </lineage>
</organism>
<evidence type="ECO:0000313" key="4">
    <source>
        <dbReference type="Proteomes" id="UP000616885"/>
    </source>
</evidence>
<gene>
    <name evidence="3" type="ORF">IM811_006841</name>
</gene>
<dbReference type="EMBL" id="JADCTT010000018">
    <property type="protein sequence ID" value="KAF9743185.1"/>
    <property type="molecule type" value="Genomic_DNA"/>
</dbReference>
<feature type="chain" id="PRO_5034188398" description="Cyclase" evidence="2">
    <location>
        <begin position="19"/>
        <end position="345"/>
    </location>
</feature>
<dbReference type="Proteomes" id="UP000616885">
    <property type="component" value="Unassembled WGS sequence"/>
</dbReference>
<name>A0A8H7K4T4_BIOOC</name>
<dbReference type="AlphaFoldDB" id="A0A8H7K4T4"/>
<evidence type="ECO:0008006" key="5">
    <source>
        <dbReference type="Google" id="ProtNLM"/>
    </source>
</evidence>
<comment type="similarity">
    <text evidence="1">Belongs to the Cyclase 1 superfamily.</text>
</comment>
<evidence type="ECO:0000256" key="1">
    <source>
        <dbReference type="ARBA" id="ARBA00007865"/>
    </source>
</evidence>
<evidence type="ECO:0000256" key="2">
    <source>
        <dbReference type="SAM" id="SignalP"/>
    </source>
</evidence>
<sequence>MLLKAVFSLALLVEATLAGPSRFPKYPVDLKFDELPDPRKVWAGAPGSREEGLGRLVLLTDDLIRTTAAQQVQTGQRVGLNWELTKLEYPSFGREPFQHKFVPILGGDAIDDLYTMNPQQSSQWDGLRHWSMVEDEDSDRRVFYGGTTKEEIMNGTTDRIGINYWAQEGINGRGVLIDYVSWAEEQGIEYDAFSTHPIPLKDILHIAECSNITFQRGDILLVRSGMTKMWEEEMDLAAKIAYSKSPQPRHVGVEATMDVVRWLWDAGFAAVAGDSVSFEVWPPSSEFSLHDYILAGWGMPLGEMFDLERLAEVCKEQNRWTFFFTSAPFNMPGGVSSSPNAQAIF</sequence>
<proteinExistence type="inferred from homology"/>
<keyword evidence="2" id="KW-0732">Signal</keyword>
<dbReference type="Gene3D" id="3.50.30.50">
    <property type="entry name" value="Putative cyclase"/>
    <property type="match status" value="1"/>
</dbReference>
<comment type="caution">
    <text evidence="3">The sequence shown here is derived from an EMBL/GenBank/DDBJ whole genome shotgun (WGS) entry which is preliminary data.</text>
</comment>
<feature type="signal peptide" evidence="2">
    <location>
        <begin position="1"/>
        <end position="18"/>
    </location>
</feature>
<dbReference type="GO" id="GO:0019441">
    <property type="term" value="P:L-tryptophan catabolic process to kynurenine"/>
    <property type="evidence" value="ECO:0007669"/>
    <property type="project" value="InterPro"/>
</dbReference>
<dbReference type="GO" id="GO:0004061">
    <property type="term" value="F:arylformamidase activity"/>
    <property type="evidence" value="ECO:0007669"/>
    <property type="project" value="InterPro"/>
</dbReference>
<accession>A0A8H7K4T4</accession>
<protein>
    <recommendedName>
        <fullName evidence="5">Cyclase</fullName>
    </recommendedName>
</protein>